<organism evidence="1 2">
    <name type="scientific">Granulosicoccus antarcticus IMCC3135</name>
    <dbReference type="NCBI Taxonomy" id="1192854"/>
    <lineage>
        <taxon>Bacteria</taxon>
        <taxon>Pseudomonadati</taxon>
        <taxon>Pseudomonadota</taxon>
        <taxon>Gammaproteobacteria</taxon>
        <taxon>Chromatiales</taxon>
        <taxon>Granulosicoccaceae</taxon>
        <taxon>Granulosicoccus</taxon>
    </lineage>
</organism>
<dbReference type="KEGG" id="gai:IMCC3135_34230"/>
<dbReference type="EMBL" id="CP018632">
    <property type="protein sequence ID" value="ASJ76886.1"/>
    <property type="molecule type" value="Genomic_DNA"/>
</dbReference>
<dbReference type="AlphaFoldDB" id="A0A2Z2NZM2"/>
<dbReference type="Proteomes" id="UP000250079">
    <property type="component" value="Chromosome"/>
</dbReference>
<proteinExistence type="predicted"/>
<accession>A0A2Z2NZM2</accession>
<sequence length="150" mass="16778">MSYLESEHTEAQTCMSGVDNICSDSTGRHVAFNTNVESAVSDSTFAVLDDDFFLYLGRSGCEHDSLSIPVMSNLMFIEDELASPTVFSTVNKADSRLNMSIQSAVTELYCFQSLRGIQRWCRAVLHRCLCVAASRRRNKQFMDSTVARPK</sequence>
<evidence type="ECO:0000313" key="2">
    <source>
        <dbReference type="Proteomes" id="UP000250079"/>
    </source>
</evidence>
<evidence type="ECO:0000313" key="1">
    <source>
        <dbReference type="EMBL" id="ASJ76886.1"/>
    </source>
</evidence>
<gene>
    <name evidence="1" type="ORF">IMCC3135_34230</name>
</gene>
<keyword evidence="2" id="KW-1185">Reference proteome</keyword>
<name>A0A2Z2NZM2_9GAMM</name>
<protein>
    <submittedName>
        <fullName evidence="1">Uncharacterized protein</fullName>
    </submittedName>
</protein>
<reference evidence="1 2" key="1">
    <citation type="submission" date="2016-12" db="EMBL/GenBank/DDBJ databases">
        <authorList>
            <person name="Song W.-J."/>
            <person name="Kurnit D.M."/>
        </authorList>
    </citation>
    <scope>NUCLEOTIDE SEQUENCE [LARGE SCALE GENOMIC DNA]</scope>
    <source>
        <strain evidence="1 2">IMCC3135</strain>
    </source>
</reference>